<name>A0A2K2CQZ1_BRADI</name>
<dbReference type="Proteomes" id="UP000008810">
    <property type="component" value="Chromosome 4"/>
</dbReference>
<proteinExistence type="predicted"/>
<reference evidence="1" key="2">
    <citation type="submission" date="2017-06" db="EMBL/GenBank/DDBJ databases">
        <title>WGS assembly of Brachypodium distachyon.</title>
        <authorList>
            <consortium name="The International Brachypodium Initiative"/>
            <person name="Lucas S."/>
            <person name="Harmon-Smith M."/>
            <person name="Lail K."/>
            <person name="Tice H."/>
            <person name="Grimwood J."/>
            <person name="Bruce D."/>
            <person name="Barry K."/>
            <person name="Shu S."/>
            <person name="Lindquist E."/>
            <person name="Wang M."/>
            <person name="Pitluck S."/>
            <person name="Vogel J.P."/>
            <person name="Garvin D.F."/>
            <person name="Mockler T.C."/>
            <person name="Schmutz J."/>
            <person name="Rokhsar D."/>
            <person name="Bevan M.W."/>
        </authorList>
    </citation>
    <scope>NUCLEOTIDE SEQUENCE</scope>
    <source>
        <strain evidence="1">Bd21</strain>
    </source>
</reference>
<reference evidence="2" key="3">
    <citation type="submission" date="2018-08" db="UniProtKB">
        <authorList>
            <consortium name="EnsemblPlants"/>
        </authorList>
    </citation>
    <scope>IDENTIFICATION</scope>
    <source>
        <strain evidence="2">cv. Bd21</strain>
    </source>
</reference>
<dbReference type="EMBL" id="CM000883">
    <property type="protein sequence ID" value="PNT64458.1"/>
    <property type="molecule type" value="Genomic_DNA"/>
</dbReference>
<dbReference type="AlphaFoldDB" id="A0A2K2CQZ1"/>
<evidence type="ECO:0000313" key="3">
    <source>
        <dbReference type="Proteomes" id="UP000008810"/>
    </source>
</evidence>
<evidence type="ECO:0000313" key="1">
    <source>
        <dbReference type="EMBL" id="PNT64458.1"/>
    </source>
</evidence>
<evidence type="ECO:0000313" key="2">
    <source>
        <dbReference type="EnsemblPlants" id="PNT64458"/>
    </source>
</evidence>
<sequence length="66" mass="7155">MRNTPIAEYSPGKVAGNVEVRVIAALASRNRKEGDKIASLWQPKLVSGEAATGKKGAIHWKELIKN</sequence>
<gene>
    <name evidence="1" type="ORF">BRADI_4g28915v3</name>
</gene>
<reference evidence="1 2" key="1">
    <citation type="journal article" date="2010" name="Nature">
        <title>Genome sequencing and analysis of the model grass Brachypodium distachyon.</title>
        <authorList>
            <consortium name="International Brachypodium Initiative"/>
        </authorList>
    </citation>
    <scope>NUCLEOTIDE SEQUENCE [LARGE SCALE GENOMIC DNA]</scope>
    <source>
        <strain evidence="1 2">Bd21</strain>
    </source>
</reference>
<dbReference type="InParanoid" id="A0A2K2CQZ1"/>
<accession>A0A2K2CQZ1</accession>
<dbReference type="Gramene" id="PNT64458">
    <property type="protein sequence ID" value="PNT64458"/>
    <property type="gene ID" value="BRADI_4g28915v3"/>
</dbReference>
<protein>
    <submittedName>
        <fullName evidence="1 2">Uncharacterized protein</fullName>
    </submittedName>
</protein>
<keyword evidence="3" id="KW-1185">Reference proteome</keyword>
<dbReference type="EnsemblPlants" id="PNT64458">
    <property type="protein sequence ID" value="PNT64458"/>
    <property type="gene ID" value="BRADI_4g28915v3"/>
</dbReference>
<organism evidence="1">
    <name type="scientific">Brachypodium distachyon</name>
    <name type="common">Purple false brome</name>
    <name type="synonym">Trachynia distachya</name>
    <dbReference type="NCBI Taxonomy" id="15368"/>
    <lineage>
        <taxon>Eukaryota</taxon>
        <taxon>Viridiplantae</taxon>
        <taxon>Streptophyta</taxon>
        <taxon>Embryophyta</taxon>
        <taxon>Tracheophyta</taxon>
        <taxon>Spermatophyta</taxon>
        <taxon>Magnoliopsida</taxon>
        <taxon>Liliopsida</taxon>
        <taxon>Poales</taxon>
        <taxon>Poaceae</taxon>
        <taxon>BOP clade</taxon>
        <taxon>Pooideae</taxon>
        <taxon>Stipodae</taxon>
        <taxon>Brachypodieae</taxon>
        <taxon>Brachypodium</taxon>
    </lineage>
</organism>